<dbReference type="AlphaFoldDB" id="A0AAV9IIW5"/>
<dbReference type="InterPro" id="IPR000623">
    <property type="entry name" value="Shikimate_kinase/TSH1"/>
</dbReference>
<evidence type="ECO:0000313" key="12">
    <source>
        <dbReference type="Proteomes" id="UP001300502"/>
    </source>
</evidence>
<dbReference type="PRINTS" id="PR01100">
    <property type="entry name" value="SHIKIMTKNASE"/>
</dbReference>
<dbReference type="Proteomes" id="UP001300502">
    <property type="component" value="Unassembled WGS sequence"/>
</dbReference>
<dbReference type="GO" id="GO:0008652">
    <property type="term" value="P:amino acid biosynthetic process"/>
    <property type="evidence" value="ECO:0007669"/>
    <property type="project" value="UniProtKB-KW"/>
</dbReference>
<evidence type="ECO:0000256" key="4">
    <source>
        <dbReference type="ARBA" id="ARBA00022605"/>
    </source>
</evidence>
<evidence type="ECO:0000256" key="7">
    <source>
        <dbReference type="ARBA" id="ARBA00022777"/>
    </source>
</evidence>
<evidence type="ECO:0000256" key="8">
    <source>
        <dbReference type="ARBA" id="ARBA00022840"/>
    </source>
</evidence>
<dbReference type="EMBL" id="JANCYU010000050">
    <property type="protein sequence ID" value="KAK4527300.1"/>
    <property type="molecule type" value="Genomic_DNA"/>
</dbReference>
<keyword evidence="6" id="KW-0547">Nucleotide-binding</keyword>
<evidence type="ECO:0000256" key="5">
    <source>
        <dbReference type="ARBA" id="ARBA00022679"/>
    </source>
</evidence>
<dbReference type="PANTHER" id="PTHR21087:SF16">
    <property type="entry name" value="SHIKIMATE KINASE 1, CHLOROPLASTIC"/>
    <property type="match status" value="1"/>
</dbReference>
<evidence type="ECO:0000256" key="9">
    <source>
        <dbReference type="ARBA" id="ARBA00023141"/>
    </source>
</evidence>
<evidence type="ECO:0000256" key="1">
    <source>
        <dbReference type="ARBA" id="ARBA00004842"/>
    </source>
</evidence>
<organism evidence="11 12">
    <name type="scientific">Galdieria yellowstonensis</name>
    <dbReference type="NCBI Taxonomy" id="3028027"/>
    <lineage>
        <taxon>Eukaryota</taxon>
        <taxon>Rhodophyta</taxon>
        <taxon>Bangiophyceae</taxon>
        <taxon>Galdieriales</taxon>
        <taxon>Galdieriaceae</taxon>
        <taxon>Galdieria</taxon>
    </lineage>
</organism>
<comment type="caution">
    <text evidence="11">The sequence shown here is derived from an EMBL/GenBank/DDBJ whole genome shotgun (WGS) entry which is preliminary data.</text>
</comment>
<keyword evidence="5" id="KW-0808">Transferase</keyword>
<dbReference type="PANTHER" id="PTHR21087">
    <property type="entry name" value="SHIKIMATE KINASE"/>
    <property type="match status" value="1"/>
</dbReference>
<evidence type="ECO:0000256" key="10">
    <source>
        <dbReference type="ARBA" id="ARBA00048567"/>
    </source>
</evidence>
<dbReference type="GO" id="GO:0004765">
    <property type="term" value="F:shikimate kinase activity"/>
    <property type="evidence" value="ECO:0007669"/>
    <property type="project" value="UniProtKB-EC"/>
</dbReference>
<dbReference type="PROSITE" id="PS01128">
    <property type="entry name" value="SHIKIMATE_KINASE"/>
    <property type="match status" value="1"/>
</dbReference>
<accession>A0AAV9IIW5</accession>
<dbReference type="GO" id="GO:0005829">
    <property type="term" value="C:cytosol"/>
    <property type="evidence" value="ECO:0007669"/>
    <property type="project" value="TreeGrafter"/>
</dbReference>
<dbReference type="InterPro" id="IPR031322">
    <property type="entry name" value="Shikimate/glucono_kinase"/>
</dbReference>
<comment type="pathway">
    <text evidence="1">Metabolic intermediate biosynthesis; chorismate biosynthesis; chorismate from D-erythrose 4-phosphate and phosphoenolpyruvate: step 5/7.</text>
</comment>
<dbReference type="HAMAP" id="MF_00109">
    <property type="entry name" value="Shikimate_kinase"/>
    <property type="match status" value="1"/>
</dbReference>
<evidence type="ECO:0000256" key="2">
    <source>
        <dbReference type="ARBA" id="ARBA00006997"/>
    </source>
</evidence>
<keyword evidence="7" id="KW-0418">Kinase</keyword>
<dbReference type="GO" id="GO:0009073">
    <property type="term" value="P:aromatic amino acid family biosynthetic process"/>
    <property type="evidence" value="ECO:0007669"/>
    <property type="project" value="UniProtKB-KW"/>
</dbReference>
<comment type="catalytic activity">
    <reaction evidence="10">
        <text>shikimate + ATP = 3-phosphoshikimate + ADP + H(+)</text>
        <dbReference type="Rhea" id="RHEA:13121"/>
        <dbReference type="ChEBI" id="CHEBI:15378"/>
        <dbReference type="ChEBI" id="CHEBI:30616"/>
        <dbReference type="ChEBI" id="CHEBI:36208"/>
        <dbReference type="ChEBI" id="CHEBI:145989"/>
        <dbReference type="ChEBI" id="CHEBI:456216"/>
        <dbReference type="EC" id="2.7.1.71"/>
    </reaction>
</comment>
<sequence>MSSPFQGPLPTYIVSPLAVPFFGSHRNQSSLSRHSTNHVFRVCRNRHATATFGFKSYNWSCCQSDKVNTFVEVQQLLDKTPIYLIGMMGSGKSTVGQYLATKLNYSFLDTDQLIESVQQKKISEIFEQCGENKFREWESAILSKIQPCLGYVIATGGGIVLKDSNWSHLRNGIVVFLDVSISTIMKRLLNDTTRPLLQGADPQKRLKEIRSKRLPLYLRADIHIQLNDFRMEQEFTEEQWTALITQRLMEFLTTTTTTTKRS</sequence>
<dbReference type="InterPro" id="IPR023000">
    <property type="entry name" value="Shikimate_kinase_CS"/>
</dbReference>
<protein>
    <recommendedName>
        <fullName evidence="3">shikimate kinase</fullName>
        <ecNumber evidence="3">2.7.1.71</ecNumber>
    </recommendedName>
</protein>
<gene>
    <name evidence="11" type="ORF">GAYE_SCF38G5222</name>
</gene>
<dbReference type="GO" id="GO:0005524">
    <property type="term" value="F:ATP binding"/>
    <property type="evidence" value="ECO:0007669"/>
    <property type="project" value="UniProtKB-KW"/>
</dbReference>
<dbReference type="EC" id="2.7.1.71" evidence="3"/>
<keyword evidence="4" id="KW-0028">Amino-acid biosynthesis</keyword>
<dbReference type="CDD" id="cd00464">
    <property type="entry name" value="SK"/>
    <property type="match status" value="1"/>
</dbReference>
<dbReference type="Gene3D" id="3.40.50.300">
    <property type="entry name" value="P-loop containing nucleotide triphosphate hydrolases"/>
    <property type="match status" value="1"/>
</dbReference>
<dbReference type="Pfam" id="PF01202">
    <property type="entry name" value="SKI"/>
    <property type="match status" value="1"/>
</dbReference>
<evidence type="ECO:0000256" key="6">
    <source>
        <dbReference type="ARBA" id="ARBA00022741"/>
    </source>
</evidence>
<dbReference type="SUPFAM" id="SSF52540">
    <property type="entry name" value="P-loop containing nucleoside triphosphate hydrolases"/>
    <property type="match status" value="1"/>
</dbReference>
<keyword evidence="12" id="KW-1185">Reference proteome</keyword>
<reference evidence="11 12" key="1">
    <citation type="submission" date="2022-07" db="EMBL/GenBank/DDBJ databases">
        <title>Genome-wide signatures of adaptation to extreme environments.</title>
        <authorList>
            <person name="Cho C.H."/>
            <person name="Yoon H.S."/>
        </authorList>
    </citation>
    <scope>NUCLEOTIDE SEQUENCE [LARGE SCALE GENOMIC DNA]</scope>
    <source>
        <strain evidence="11 12">108.79 E11</strain>
    </source>
</reference>
<dbReference type="InterPro" id="IPR027417">
    <property type="entry name" value="P-loop_NTPase"/>
</dbReference>
<comment type="similarity">
    <text evidence="2">Belongs to the shikimate kinase family.</text>
</comment>
<evidence type="ECO:0000313" key="11">
    <source>
        <dbReference type="EMBL" id="KAK4527300.1"/>
    </source>
</evidence>
<proteinExistence type="inferred from homology"/>
<keyword evidence="8" id="KW-0067">ATP-binding</keyword>
<keyword evidence="9" id="KW-0057">Aromatic amino acid biosynthesis</keyword>
<name>A0AAV9IIW5_9RHOD</name>
<evidence type="ECO:0000256" key="3">
    <source>
        <dbReference type="ARBA" id="ARBA00012154"/>
    </source>
</evidence>